<comment type="caution">
    <text evidence="1">The sequence shown here is derived from an EMBL/GenBank/DDBJ whole genome shotgun (WGS) entry which is preliminary data.</text>
</comment>
<name>A0A261UXA2_9BORD</name>
<evidence type="ECO:0008006" key="3">
    <source>
        <dbReference type="Google" id="ProtNLM"/>
    </source>
</evidence>
<sequence length="366" mass="40848">MRDVNIPTCFSASYQEAREKFLSAAHRRGLVPTEHILPARKGLHGETLATDIVWIGPENTAKLLIVTSGIHGVEGYCGSGCQIALLHDDVLLARAKDLDIAIAIVHAVNPHGFSYGRRVNEDNIDLNRNFLRFDGQLPENKEYRELAGILLPPTWPADEESAARLARRIAEIGEDNYGQILFRGQYDEPKGLFFGGTSASWSNSVIRDFLRTRASGSRRIAWIDLHTGLGPRGNCEKVFIGPNQEFPIASAWWGADVISPVRTDSVMFEIDGPMLRALNEECSRSTGATIALEFGTVPLMRMLEAIRADHWCYMNQEPEHSALRNKARDELKRCFFIAEDDWYGMVVGQFRTALTQSLLGLGTQSF</sequence>
<dbReference type="InterPro" id="IPR021259">
    <property type="entry name" value="DUF2817"/>
</dbReference>
<evidence type="ECO:0000313" key="2">
    <source>
        <dbReference type="Proteomes" id="UP000215767"/>
    </source>
</evidence>
<keyword evidence="2" id="KW-1185">Reference proteome</keyword>
<proteinExistence type="predicted"/>
<dbReference type="Gene3D" id="3.40.630.10">
    <property type="entry name" value="Zn peptidases"/>
    <property type="match status" value="1"/>
</dbReference>
<dbReference type="AlphaFoldDB" id="A0A261UXA2"/>
<evidence type="ECO:0000313" key="1">
    <source>
        <dbReference type="EMBL" id="OZI66526.1"/>
    </source>
</evidence>
<gene>
    <name evidence="1" type="ORF">CAL28_01960</name>
</gene>
<dbReference type="OrthoDB" id="4014363at2"/>
<dbReference type="RefSeq" id="WP_094839733.1">
    <property type="nucleotide sequence ID" value="NZ_NEVS01000001.1"/>
</dbReference>
<dbReference type="SUPFAM" id="SSF53187">
    <property type="entry name" value="Zn-dependent exopeptidases"/>
    <property type="match status" value="1"/>
</dbReference>
<dbReference type="Pfam" id="PF10994">
    <property type="entry name" value="DUF2817"/>
    <property type="match status" value="1"/>
</dbReference>
<dbReference type="CDD" id="cd06233">
    <property type="entry name" value="M14-like"/>
    <property type="match status" value="1"/>
</dbReference>
<dbReference type="Proteomes" id="UP000215767">
    <property type="component" value="Unassembled WGS sequence"/>
</dbReference>
<accession>A0A261UXA2</accession>
<protein>
    <recommendedName>
        <fullName evidence="3">DUF2817 domain-containing protein</fullName>
    </recommendedName>
</protein>
<reference evidence="2" key="1">
    <citation type="submission" date="2017-05" db="EMBL/GenBank/DDBJ databases">
        <title>Complete and WGS of Bordetella genogroups.</title>
        <authorList>
            <person name="Spilker T."/>
            <person name="Lipuma J."/>
        </authorList>
    </citation>
    <scope>NUCLEOTIDE SEQUENCE [LARGE SCALE GENOMIC DNA]</scope>
    <source>
        <strain evidence="2">AU8856</strain>
    </source>
</reference>
<organism evidence="1 2">
    <name type="scientific">Bordetella genomosp. 11</name>
    <dbReference type="NCBI Taxonomy" id="1416808"/>
    <lineage>
        <taxon>Bacteria</taxon>
        <taxon>Pseudomonadati</taxon>
        <taxon>Pseudomonadota</taxon>
        <taxon>Betaproteobacteria</taxon>
        <taxon>Burkholderiales</taxon>
        <taxon>Alcaligenaceae</taxon>
        <taxon>Bordetella</taxon>
    </lineage>
</organism>
<dbReference type="EMBL" id="NEVS01000001">
    <property type="protein sequence ID" value="OZI66526.1"/>
    <property type="molecule type" value="Genomic_DNA"/>
</dbReference>